<keyword evidence="3 7" id="KW-0641">Proline biosynthesis</keyword>
<evidence type="ECO:0000259" key="8">
    <source>
        <dbReference type="Pfam" id="PF00171"/>
    </source>
</evidence>
<evidence type="ECO:0000313" key="9">
    <source>
        <dbReference type="EMBL" id="MBN7817056.1"/>
    </source>
</evidence>
<dbReference type="InterPro" id="IPR016162">
    <property type="entry name" value="Ald_DH_N"/>
</dbReference>
<evidence type="ECO:0000256" key="5">
    <source>
        <dbReference type="ARBA" id="ARBA00023002"/>
    </source>
</evidence>
<dbReference type="EMBL" id="JAFKCU010000004">
    <property type="protein sequence ID" value="MBN7817056.1"/>
    <property type="molecule type" value="Genomic_DNA"/>
</dbReference>
<keyword evidence="10" id="KW-1185">Reference proteome</keyword>
<evidence type="ECO:0000256" key="4">
    <source>
        <dbReference type="ARBA" id="ARBA00022857"/>
    </source>
</evidence>
<dbReference type="HAMAP" id="MF_00412">
    <property type="entry name" value="ProA"/>
    <property type="match status" value="1"/>
</dbReference>
<comment type="similarity">
    <text evidence="7">Belongs to the gamma-glutamyl phosphate reductase family.</text>
</comment>
<comment type="function">
    <text evidence="7">Catalyzes the NADPH-dependent reduction of L-glutamate 5-phosphate into L-glutamate 5-semialdehyde and phosphate. The product spontaneously undergoes cyclization to form 1-pyrroline-5-carboxylate.</text>
</comment>
<dbReference type="EC" id="1.2.1.41" evidence="7"/>
<evidence type="ECO:0000256" key="1">
    <source>
        <dbReference type="ARBA" id="ARBA00004985"/>
    </source>
</evidence>
<dbReference type="InterPro" id="IPR015590">
    <property type="entry name" value="Aldehyde_DH_dom"/>
</dbReference>
<dbReference type="RefSeq" id="WP_206587733.1">
    <property type="nucleotide sequence ID" value="NZ_JAFKCU010000004.1"/>
</dbReference>
<comment type="pathway">
    <text evidence="1 7">Amino-acid biosynthesis; L-proline biosynthesis; L-glutamate 5-semialdehyde from L-glutamate: step 2/2.</text>
</comment>
<dbReference type="NCBIfam" id="TIGR00407">
    <property type="entry name" value="proA"/>
    <property type="match status" value="1"/>
</dbReference>
<dbReference type="PANTHER" id="PTHR11063">
    <property type="entry name" value="GLUTAMATE SEMIALDEHYDE DEHYDROGENASE"/>
    <property type="match status" value="1"/>
</dbReference>
<dbReference type="InterPro" id="IPR012134">
    <property type="entry name" value="Glu-5-SA_DH"/>
</dbReference>
<dbReference type="InterPro" id="IPR020593">
    <property type="entry name" value="G-glutamylP_reductase_CS"/>
</dbReference>
<evidence type="ECO:0000256" key="6">
    <source>
        <dbReference type="ARBA" id="ARBA00049024"/>
    </source>
</evidence>
<dbReference type="PANTHER" id="PTHR11063:SF8">
    <property type="entry name" value="DELTA-1-PYRROLINE-5-CARBOXYLATE SYNTHASE"/>
    <property type="match status" value="1"/>
</dbReference>
<evidence type="ECO:0000256" key="7">
    <source>
        <dbReference type="HAMAP-Rule" id="MF_00412"/>
    </source>
</evidence>
<comment type="caution">
    <text evidence="9">The sequence shown here is derived from an EMBL/GenBank/DDBJ whole genome shotgun (WGS) entry which is preliminary data.</text>
</comment>
<sequence length="413" mass="45384">MTEYQDIFEGVKKGAKKLHSLSNEQVNFILHNLATVAVENSAFLLAENQKDLNKMDQENPMYDRLLLTEERIHSIAGEIIQVSSLPSPLHHILESKNLENGLLIEKKTVPLGVIGIIYEARPNVTFDVFSLALKSGNGLVLKGGSDANHSNRAIMALIHQVLENHNIPTSAFQLLPADRAATKALLEAVGLVDVIIPRGSQGLINFVREHSKVPVIETGAGIVHTYVDESADFEIAKAIILNAKTRRPSVCNSLDCLIIHESWLPKLQELITPLLEKEVEIFADEKALASLKSSTSISKAEPSHFGTEFLSLKMAIKTVANLDEALDHIDQYSSKHSECIVSENQEHIDRFLLEVDAAAVYENASTAFTDGAQFGFGAEIGISTQKLHARGPMALKELCSYKWIVRGNGQIRG</sequence>
<gene>
    <name evidence="7" type="primary">proA</name>
    <name evidence="9" type="ORF">J0A69_16560</name>
</gene>
<dbReference type="InterPro" id="IPR016161">
    <property type="entry name" value="Ald_DH/histidinol_DH"/>
</dbReference>
<feature type="domain" description="Aldehyde dehydrogenase" evidence="8">
    <location>
        <begin position="99"/>
        <end position="272"/>
    </location>
</feature>
<keyword evidence="2 7" id="KW-0028">Amino-acid biosynthesis</keyword>
<organism evidence="9 10">
    <name type="scientific">Algoriphagus pacificus</name>
    <dbReference type="NCBI Taxonomy" id="2811234"/>
    <lineage>
        <taxon>Bacteria</taxon>
        <taxon>Pseudomonadati</taxon>
        <taxon>Bacteroidota</taxon>
        <taxon>Cytophagia</taxon>
        <taxon>Cytophagales</taxon>
        <taxon>Cyclobacteriaceae</taxon>
        <taxon>Algoriphagus</taxon>
    </lineage>
</organism>
<dbReference type="NCBIfam" id="NF001221">
    <property type="entry name" value="PRK00197.1"/>
    <property type="match status" value="1"/>
</dbReference>
<dbReference type="CDD" id="cd07079">
    <property type="entry name" value="ALDH_F18-19_ProA-GPR"/>
    <property type="match status" value="1"/>
</dbReference>
<keyword evidence="5 7" id="KW-0560">Oxidoreductase</keyword>
<dbReference type="GO" id="GO:0004350">
    <property type="term" value="F:glutamate-5-semialdehyde dehydrogenase activity"/>
    <property type="evidence" value="ECO:0007669"/>
    <property type="project" value="UniProtKB-EC"/>
</dbReference>
<keyword evidence="7" id="KW-0963">Cytoplasm</keyword>
<dbReference type="Gene3D" id="3.40.309.10">
    <property type="entry name" value="Aldehyde Dehydrogenase, Chain A, domain 2"/>
    <property type="match status" value="1"/>
</dbReference>
<evidence type="ECO:0000313" key="10">
    <source>
        <dbReference type="Proteomes" id="UP000664480"/>
    </source>
</evidence>
<dbReference type="PIRSF" id="PIRSF000151">
    <property type="entry name" value="GPR"/>
    <property type="match status" value="1"/>
</dbReference>
<keyword evidence="4 7" id="KW-0521">NADP</keyword>
<proteinExistence type="inferred from homology"/>
<dbReference type="InterPro" id="IPR000965">
    <property type="entry name" value="GPR_dom"/>
</dbReference>
<protein>
    <recommendedName>
        <fullName evidence="7">Gamma-glutamyl phosphate reductase</fullName>
        <shortName evidence="7">GPR</shortName>
        <ecNumber evidence="7">1.2.1.41</ecNumber>
    </recommendedName>
    <alternativeName>
        <fullName evidence="7">Glutamate-5-semialdehyde dehydrogenase</fullName>
    </alternativeName>
    <alternativeName>
        <fullName evidence="7">Glutamyl-gamma-semialdehyde dehydrogenase</fullName>
        <shortName evidence="7">GSA dehydrogenase</shortName>
    </alternativeName>
</protein>
<dbReference type="Proteomes" id="UP000664480">
    <property type="component" value="Unassembled WGS sequence"/>
</dbReference>
<dbReference type="InterPro" id="IPR016163">
    <property type="entry name" value="Ald_DH_C"/>
</dbReference>
<reference evidence="9 10" key="1">
    <citation type="submission" date="2021-03" db="EMBL/GenBank/DDBJ databases">
        <title>novel species isolated from a fishpond in China.</title>
        <authorList>
            <person name="Lu H."/>
            <person name="Cai Z."/>
        </authorList>
    </citation>
    <scope>NUCLEOTIDE SEQUENCE [LARGE SCALE GENOMIC DNA]</scope>
    <source>
        <strain evidence="9 10">YJ13C</strain>
    </source>
</reference>
<dbReference type="Pfam" id="PF00171">
    <property type="entry name" value="Aldedh"/>
    <property type="match status" value="1"/>
</dbReference>
<evidence type="ECO:0000256" key="3">
    <source>
        <dbReference type="ARBA" id="ARBA00022650"/>
    </source>
</evidence>
<comment type="subcellular location">
    <subcellularLocation>
        <location evidence="7">Cytoplasm</location>
    </subcellularLocation>
</comment>
<accession>A0ABS3CIX9</accession>
<evidence type="ECO:0000256" key="2">
    <source>
        <dbReference type="ARBA" id="ARBA00022605"/>
    </source>
</evidence>
<comment type="catalytic activity">
    <reaction evidence="6 7">
        <text>L-glutamate 5-semialdehyde + phosphate + NADP(+) = L-glutamyl 5-phosphate + NADPH + H(+)</text>
        <dbReference type="Rhea" id="RHEA:19541"/>
        <dbReference type="ChEBI" id="CHEBI:15378"/>
        <dbReference type="ChEBI" id="CHEBI:43474"/>
        <dbReference type="ChEBI" id="CHEBI:57783"/>
        <dbReference type="ChEBI" id="CHEBI:58066"/>
        <dbReference type="ChEBI" id="CHEBI:58274"/>
        <dbReference type="ChEBI" id="CHEBI:58349"/>
        <dbReference type="EC" id="1.2.1.41"/>
    </reaction>
</comment>
<dbReference type="PROSITE" id="PS01223">
    <property type="entry name" value="PROA"/>
    <property type="match status" value="1"/>
</dbReference>
<dbReference type="SUPFAM" id="SSF53720">
    <property type="entry name" value="ALDH-like"/>
    <property type="match status" value="1"/>
</dbReference>
<dbReference type="Gene3D" id="3.40.605.10">
    <property type="entry name" value="Aldehyde Dehydrogenase, Chain A, domain 1"/>
    <property type="match status" value="1"/>
</dbReference>
<name>A0ABS3CIX9_9BACT</name>